<dbReference type="Proteomes" id="UP000305848">
    <property type="component" value="Unassembled WGS sequence"/>
</dbReference>
<organism evidence="1 2">
    <name type="scientific">Ilyomonas limi</name>
    <dbReference type="NCBI Taxonomy" id="2575867"/>
    <lineage>
        <taxon>Bacteria</taxon>
        <taxon>Pseudomonadati</taxon>
        <taxon>Bacteroidota</taxon>
        <taxon>Chitinophagia</taxon>
        <taxon>Chitinophagales</taxon>
        <taxon>Chitinophagaceae</taxon>
        <taxon>Ilyomonas</taxon>
    </lineage>
</organism>
<gene>
    <name evidence="1" type="ORF">FC093_09990</name>
</gene>
<comment type="caution">
    <text evidence="1">The sequence shown here is derived from an EMBL/GenBank/DDBJ whole genome shotgun (WGS) entry which is preliminary data.</text>
</comment>
<accession>A0A4V5UUG1</accession>
<protein>
    <submittedName>
        <fullName evidence="1">Uncharacterized protein</fullName>
    </submittedName>
</protein>
<sequence length="81" mass="9661">MPRPVKQNYHARYPNATNTRWELESEHGRRCTRQDLERQLDKDLNQNDLPMALSPVKNNVIQPSLRKTYHSFDLSGKRENR</sequence>
<keyword evidence="2" id="KW-1185">Reference proteome</keyword>
<proteinExistence type="predicted"/>
<reference evidence="1 2" key="1">
    <citation type="submission" date="2019-05" db="EMBL/GenBank/DDBJ databases">
        <title>Panacibacter sp. strain 17mud1-8 Genome sequencing and assembly.</title>
        <authorList>
            <person name="Chhetri G."/>
        </authorList>
    </citation>
    <scope>NUCLEOTIDE SEQUENCE [LARGE SCALE GENOMIC DNA]</scope>
    <source>
        <strain evidence="1 2">17mud1-8</strain>
    </source>
</reference>
<evidence type="ECO:0000313" key="2">
    <source>
        <dbReference type="Proteomes" id="UP000305848"/>
    </source>
</evidence>
<evidence type="ECO:0000313" key="1">
    <source>
        <dbReference type="EMBL" id="TKK69013.1"/>
    </source>
</evidence>
<dbReference type="RefSeq" id="WP_137261632.1">
    <property type="nucleotide sequence ID" value="NZ_SZQL01000006.1"/>
</dbReference>
<dbReference type="AlphaFoldDB" id="A0A4V5UUG1"/>
<name>A0A4V5UUG1_9BACT</name>
<dbReference type="EMBL" id="SZQL01000006">
    <property type="protein sequence ID" value="TKK69013.1"/>
    <property type="molecule type" value="Genomic_DNA"/>
</dbReference>